<dbReference type="PANTHER" id="PTHR19328">
    <property type="entry name" value="HEDGEHOG-INTERACTING PROTEIN"/>
    <property type="match status" value="1"/>
</dbReference>
<evidence type="ECO:0000313" key="3">
    <source>
        <dbReference type="EMBL" id="RUO30958.1"/>
    </source>
</evidence>
<feature type="domain" description="Glucose/Sorbosone dehydrogenase" evidence="2">
    <location>
        <begin position="42"/>
        <end position="371"/>
    </location>
</feature>
<evidence type="ECO:0000313" key="4">
    <source>
        <dbReference type="Proteomes" id="UP000287410"/>
    </source>
</evidence>
<reference evidence="3 4" key="1">
    <citation type="journal article" date="2018" name="Front. Microbiol.">
        <title>Genome-Based Analysis Reveals the Taxonomy and Diversity of the Family Idiomarinaceae.</title>
        <authorList>
            <person name="Liu Y."/>
            <person name="Lai Q."/>
            <person name="Shao Z."/>
        </authorList>
    </citation>
    <scope>NUCLEOTIDE SEQUENCE [LARGE SCALE GENOMIC DNA]</scope>
    <source>
        <strain evidence="3 4">GBSy1</strain>
    </source>
</reference>
<evidence type="ECO:0000259" key="2">
    <source>
        <dbReference type="Pfam" id="PF07995"/>
    </source>
</evidence>
<gene>
    <name evidence="3" type="ORF">CWE12_06890</name>
</gene>
<keyword evidence="4" id="KW-1185">Reference proteome</keyword>
<dbReference type="Gene3D" id="2.120.10.30">
    <property type="entry name" value="TolB, C-terminal domain"/>
    <property type="match status" value="1"/>
</dbReference>
<feature type="signal peptide" evidence="1">
    <location>
        <begin position="1"/>
        <end position="23"/>
    </location>
</feature>
<dbReference type="PANTHER" id="PTHR19328:SF75">
    <property type="entry name" value="ALDOSE SUGAR DEHYDROGENASE YLII"/>
    <property type="match status" value="1"/>
</dbReference>
<feature type="chain" id="PRO_5045581396" evidence="1">
    <location>
        <begin position="24"/>
        <end position="376"/>
    </location>
</feature>
<sequence>MKLVTRSLALASLSALTLATAQAETIETRWADVDVETVAEGLNHPWGLAFLNDGRMLVTERAGTMRIIEADGTHGEAISGLPEIKVMRQGGLFDVKLSPNYSSDSLIYFSYSEPESEGSEITSTAVARARLEDNALHDLEVIFSQYPKEEGGRHYGGRLTFSDDGEYLFIGLGDRGHRQDDAQTLDKHTGKLVRIHPDGSVPEDNPYVNEEGALEEIWSYGHRNIQGMDIQPSTGHLWAVEHGPQGGDELNRPQSGHNYGWPVITHGEQYGGGEVGIGFKKDDMELPVWHWTPSIAVSGMVFYDGNQFPAWQGNVLATGLRGQQVARLEIDGDHVIHQETLELGQRIRQVQVGPEGYIYLLTDNADGKVLRLSPAE</sequence>
<proteinExistence type="predicted"/>
<accession>A0ABY0C0L3</accession>
<protein>
    <submittedName>
        <fullName evidence="3">Oxidoreductase</fullName>
    </submittedName>
</protein>
<dbReference type="InterPro" id="IPR012938">
    <property type="entry name" value="Glc/Sorbosone_DH"/>
</dbReference>
<evidence type="ECO:0000256" key="1">
    <source>
        <dbReference type="SAM" id="SignalP"/>
    </source>
</evidence>
<dbReference type="Proteomes" id="UP000287410">
    <property type="component" value="Unassembled WGS sequence"/>
</dbReference>
<dbReference type="InterPro" id="IPR011042">
    <property type="entry name" value="6-blade_b-propeller_TolB-like"/>
</dbReference>
<dbReference type="InterPro" id="IPR011041">
    <property type="entry name" value="Quinoprot_gluc/sorb_DH_b-prop"/>
</dbReference>
<keyword evidence="1" id="KW-0732">Signal</keyword>
<dbReference type="SUPFAM" id="SSF50952">
    <property type="entry name" value="Soluble quinoprotein glucose dehydrogenase"/>
    <property type="match status" value="1"/>
</dbReference>
<dbReference type="Pfam" id="PF07995">
    <property type="entry name" value="GSDH"/>
    <property type="match status" value="1"/>
</dbReference>
<dbReference type="RefSeq" id="WP_126788931.1">
    <property type="nucleotide sequence ID" value="NZ_PIPN01000002.1"/>
</dbReference>
<name>A0ABY0C0L3_9GAMM</name>
<dbReference type="EMBL" id="PIPN01000002">
    <property type="protein sequence ID" value="RUO30958.1"/>
    <property type="molecule type" value="Genomic_DNA"/>
</dbReference>
<organism evidence="3 4">
    <name type="scientific">Aliidiomarina sedimenti</name>
    <dbReference type="NCBI Taxonomy" id="1933879"/>
    <lineage>
        <taxon>Bacteria</taxon>
        <taxon>Pseudomonadati</taxon>
        <taxon>Pseudomonadota</taxon>
        <taxon>Gammaproteobacteria</taxon>
        <taxon>Alteromonadales</taxon>
        <taxon>Idiomarinaceae</taxon>
        <taxon>Aliidiomarina</taxon>
    </lineage>
</organism>
<comment type="caution">
    <text evidence="3">The sequence shown here is derived from an EMBL/GenBank/DDBJ whole genome shotgun (WGS) entry which is preliminary data.</text>
</comment>